<dbReference type="NCBIfam" id="TIGR01087">
    <property type="entry name" value="murD"/>
    <property type="match status" value="1"/>
</dbReference>
<dbReference type="EMBL" id="JABDJR010000495">
    <property type="protein sequence ID" value="NNF07540.1"/>
    <property type="molecule type" value="Genomic_DNA"/>
</dbReference>
<dbReference type="HAMAP" id="MF_00639">
    <property type="entry name" value="MurD"/>
    <property type="match status" value="1"/>
</dbReference>
<evidence type="ECO:0000259" key="10">
    <source>
        <dbReference type="Pfam" id="PF08245"/>
    </source>
</evidence>
<protein>
    <recommendedName>
        <fullName evidence="7 8">UDP-N-acetylmuramoylalanine--D-glutamate ligase</fullName>
        <ecNumber evidence="7 8">6.3.2.9</ecNumber>
    </recommendedName>
    <alternativeName>
        <fullName evidence="7">D-glutamic acid-adding enzyme</fullName>
    </alternativeName>
    <alternativeName>
        <fullName evidence="7">UDP-N-acetylmuramoyl-L-alanyl-D-glutamate synthetase</fullName>
    </alternativeName>
</protein>
<comment type="caution">
    <text evidence="11">The sequence shown here is derived from an EMBL/GenBank/DDBJ whole genome shotgun (WGS) entry which is preliminary data.</text>
</comment>
<accession>A0A7Y2EAG8</accession>
<dbReference type="InterPro" id="IPR036565">
    <property type="entry name" value="Mur-like_cat_sf"/>
</dbReference>
<feature type="domain" description="Mur ligase central" evidence="10">
    <location>
        <begin position="120"/>
        <end position="293"/>
    </location>
</feature>
<evidence type="ECO:0000256" key="6">
    <source>
        <dbReference type="ARBA" id="ARBA00022840"/>
    </source>
</evidence>
<dbReference type="UniPathway" id="UPA00219"/>
<dbReference type="PANTHER" id="PTHR43692">
    <property type="entry name" value="UDP-N-ACETYLMURAMOYLALANINE--D-GLUTAMATE LIGASE"/>
    <property type="match status" value="1"/>
</dbReference>
<evidence type="ECO:0000256" key="4">
    <source>
        <dbReference type="ARBA" id="ARBA00022598"/>
    </source>
</evidence>
<dbReference type="InterPro" id="IPR005762">
    <property type="entry name" value="MurD"/>
</dbReference>
<dbReference type="SUPFAM" id="SSF53244">
    <property type="entry name" value="MurD-like peptide ligases, peptide-binding domain"/>
    <property type="match status" value="1"/>
</dbReference>
<reference evidence="11 12" key="1">
    <citation type="submission" date="2020-03" db="EMBL/GenBank/DDBJ databases">
        <title>Metabolic flexibility allows generalist bacteria to become dominant in a frequently disturbed ecosystem.</title>
        <authorList>
            <person name="Chen Y.-J."/>
            <person name="Leung P.M."/>
            <person name="Bay S.K."/>
            <person name="Hugenholtz P."/>
            <person name="Kessler A.J."/>
            <person name="Shelley G."/>
            <person name="Waite D.W."/>
            <person name="Cook P.L."/>
            <person name="Greening C."/>
        </authorList>
    </citation>
    <scope>NUCLEOTIDE SEQUENCE [LARGE SCALE GENOMIC DNA]</scope>
    <source>
        <strain evidence="11">SS_bin_28</strain>
    </source>
</reference>
<comment type="subcellular location">
    <subcellularLocation>
        <location evidence="1 7 8">Cytoplasm</location>
    </subcellularLocation>
</comment>
<evidence type="ECO:0000256" key="8">
    <source>
        <dbReference type="RuleBase" id="RU003664"/>
    </source>
</evidence>
<keyword evidence="6 7" id="KW-0067">ATP-binding</keyword>
<evidence type="ECO:0000313" key="11">
    <source>
        <dbReference type="EMBL" id="NNF07540.1"/>
    </source>
</evidence>
<dbReference type="GO" id="GO:0005524">
    <property type="term" value="F:ATP binding"/>
    <property type="evidence" value="ECO:0007669"/>
    <property type="project" value="UniProtKB-UniRule"/>
</dbReference>
<keyword evidence="7 8" id="KW-0961">Cell wall biogenesis/degradation</keyword>
<keyword evidence="5 7" id="KW-0547">Nucleotide-binding</keyword>
<dbReference type="PANTHER" id="PTHR43692:SF1">
    <property type="entry name" value="UDP-N-ACETYLMURAMOYLALANINE--D-GLUTAMATE LIGASE"/>
    <property type="match status" value="1"/>
</dbReference>
<comment type="similarity">
    <text evidence="7">Belongs to the MurCDEF family.</text>
</comment>
<dbReference type="Proteomes" id="UP000547674">
    <property type="component" value="Unassembled WGS sequence"/>
</dbReference>
<dbReference type="GO" id="GO:0008764">
    <property type="term" value="F:UDP-N-acetylmuramoylalanine-D-glutamate ligase activity"/>
    <property type="evidence" value="ECO:0007669"/>
    <property type="project" value="UniProtKB-UniRule"/>
</dbReference>
<organism evidence="11 12">
    <name type="scientific">Eiseniibacteriota bacterium</name>
    <dbReference type="NCBI Taxonomy" id="2212470"/>
    <lineage>
        <taxon>Bacteria</taxon>
        <taxon>Candidatus Eiseniibacteriota</taxon>
    </lineage>
</organism>
<keyword evidence="7 8" id="KW-0131">Cell cycle</keyword>
<dbReference type="GO" id="GO:0005737">
    <property type="term" value="C:cytoplasm"/>
    <property type="evidence" value="ECO:0007669"/>
    <property type="project" value="UniProtKB-SubCell"/>
</dbReference>
<dbReference type="Gene3D" id="3.40.1190.10">
    <property type="entry name" value="Mur-like, catalytic domain"/>
    <property type="match status" value="1"/>
</dbReference>
<comment type="function">
    <text evidence="7 8">Cell wall formation. Catalyzes the addition of glutamate to the nucleotide precursor UDP-N-acetylmuramoyl-L-alanine (UMA).</text>
</comment>
<proteinExistence type="inferred from homology"/>
<dbReference type="InterPro" id="IPR013221">
    <property type="entry name" value="Mur_ligase_cen"/>
</dbReference>
<dbReference type="InterPro" id="IPR004101">
    <property type="entry name" value="Mur_ligase_C"/>
</dbReference>
<feature type="domain" description="Mur ligase C-terminal" evidence="9">
    <location>
        <begin position="318"/>
        <end position="430"/>
    </location>
</feature>
<keyword evidence="7 8" id="KW-0573">Peptidoglycan synthesis</keyword>
<dbReference type="Pfam" id="PF08245">
    <property type="entry name" value="Mur_ligase_M"/>
    <property type="match status" value="1"/>
</dbReference>
<evidence type="ECO:0000313" key="12">
    <source>
        <dbReference type="Proteomes" id="UP000547674"/>
    </source>
</evidence>
<evidence type="ECO:0000256" key="1">
    <source>
        <dbReference type="ARBA" id="ARBA00004496"/>
    </source>
</evidence>
<dbReference type="Gene3D" id="3.90.190.20">
    <property type="entry name" value="Mur ligase, C-terminal domain"/>
    <property type="match status" value="1"/>
</dbReference>
<keyword evidence="7 8" id="KW-0132">Cell division</keyword>
<keyword evidence="3 7" id="KW-0963">Cytoplasm</keyword>
<dbReference type="Gene3D" id="3.40.50.720">
    <property type="entry name" value="NAD(P)-binding Rossmann-like Domain"/>
    <property type="match status" value="1"/>
</dbReference>
<name>A0A7Y2EAG8_UNCEI</name>
<gene>
    <name evidence="7 11" type="primary">murD</name>
    <name evidence="11" type="ORF">HKN21_12330</name>
</gene>
<dbReference type="EC" id="6.3.2.9" evidence="7 8"/>
<comment type="pathway">
    <text evidence="2 7 8">Cell wall biogenesis; peptidoglycan biosynthesis.</text>
</comment>
<dbReference type="InterPro" id="IPR036615">
    <property type="entry name" value="Mur_ligase_C_dom_sf"/>
</dbReference>
<dbReference type="AlphaFoldDB" id="A0A7Y2EAG8"/>
<keyword evidence="4 7" id="KW-0436">Ligase</keyword>
<dbReference type="GO" id="GO:0008360">
    <property type="term" value="P:regulation of cell shape"/>
    <property type="evidence" value="ECO:0007669"/>
    <property type="project" value="UniProtKB-KW"/>
</dbReference>
<feature type="binding site" evidence="7">
    <location>
        <begin position="121"/>
        <end position="127"/>
    </location>
    <ligand>
        <name>ATP</name>
        <dbReference type="ChEBI" id="CHEBI:30616"/>
    </ligand>
</feature>
<evidence type="ECO:0000256" key="7">
    <source>
        <dbReference type="HAMAP-Rule" id="MF_00639"/>
    </source>
</evidence>
<dbReference type="GO" id="GO:0071555">
    <property type="term" value="P:cell wall organization"/>
    <property type="evidence" value="ECO:0007669"/>
    <property type="project" value="UniProtKB-KW"/>
</dbReference>
<sequence>MMPKRPEDWQKRRVVVVGMARSGQSVCKLLAEHGAEVTGTDLRSPDVLKLDLESMAHQHIRLVLGQHPLDLLDDCDVLIVSPGVPKKAPFLQEAERRGIPRISEIEVASQFLDQPIAATTGTNGKSTTTQLVGDVANALGMKTAVAGNIGWPLSDVVDEDFDAISLELSSYQLEDIVKFKPHVAALLNVTPDHLDRYRNLDHYRETKERIFENQDEHDMALLPSHESWDDLAARLVAKVYRFGASEVITQGAVIREDGLVWREHSLDHSVLAWEDFPLMGQHNRENAAAALGLLIGLGVEASNPKLGEAFAKARALPHRMEPAGVHKGVRFINDSKATNPESLEVALESFEGDVVLIAGGQAKEADYSTLVPSLEKCVKGVVLIGEARDDLAKAWSRLQVPMQDMGTDLQAAVSRAAELAAPKGVVLFSPGCASFDMFQDYEQRGDRFKSYVRAFLGDVS</sequence>
<dbReference type="Pfam" id="PF21799">
    <property type="entry name" value="MurD-like_N"/>
    <property type="match status" value="1"/>
</dbReference>
<evidence type="ECO:0000259" key="9">
    <source>
        <dbReference type="Pfam" id="PF02875"/>
    </source>
</evidence>
<keyword evidence="7 8" id="KW-0133">Cell shape</keyword>
<dbReference type="GO" id="GO:0009252">
    <property type="term" value="P:peptidoglycan biosynthetic process"/>
    <property type="evidence" value="ECO:0007669"/>
    <property type="project" value="UniProtKB-UniRule"/>
</dbReference>
<evidence type="ECO:0000256" key="2">
    <source>
        <dbReference type="ARBA" id="ARBA00004752"/>
    </source>
</evidence>
<dbReference type="GO" id="GO:0051301">
    <property type="term" value="P:cell division"/>
    <property type="evidence" value="ECO:0007669"/>
    <property type="project" value="UniProtKB-KW"/>
</dbReference>
<dbReference type="SUPFAM" id="SSF51984">
    <property type="entry name" value="MurCD N-terminal domain"/>
    <property type="match status" value="1"/>
</dbReference>
<dbReference type="Pfam" id="PF02875">
    <property type="entry name" value="Mur_ligase_C"/>
    <property type="match status" value="1"/>
</dbReference>
<evidence type="ECO:0000256" key="3">
    <source>
        <dbReference type="ARBA" id="ARBA00022490"/>
    </source>
</evidence>
<evidence type="ECO:0000256" key="5">
    <source>
        <dbReference type="ARBA" id="ARBA00022741"/>
    </source>
</evidence>
<dbReference type="SUPFAM" id="SSF53623">
    <property type="entry name" value="MurD-like peptide ligases, catalytic domain"/>
    <property type="match status" value="1"/>
</dbReference>
<comment type="catalytic activity">
    <reaction evidence="7 8">
        <text>UDP-N-acetyl-alpha-D-muramoyl-L-alanine + D-glutamate + ATP = UDP-N-acetyl-alpha-D-muramoyl-L-alanyl-D-glutamate + ADP + phosphate + H(+)</text>
        <dbReference type="Rhea" id="RHEA:16429"/>
        <dbReference type="ChEBI" id="CHEBI:15378"/>
        <dbReference type="ChEBI" id="CHEBI:29986"/>
        <dbReference type="ChEBI" id="CHEBI:30616"/>
        <dbReference type="ChEBI" id="CHEBI:43474"/>
        <dbReference type="ChEBI" id="CHEBI:83898"/>
        <dbReference type="ChEBI" id="CHEBI:83900"/>
        <dbReference type="ChEBI" id="CHEBI:456216"/>
        <dbReference type="EC" id="6.3.2.9"/>
    </reaction>
</comment>